<keyword evidence="2" id="KW-1185">Reference proteome</keyword>
<proteinExistence type="predicted"/>
<gene>
    <name evidence="1" type="ORF">CELE_D1054.19</name>
    <name evidence="1 3" type="ORF">D1054.19</name>
</gene>
<organism evidence="1 2">
    <name type="scientific">Caenorhabditis elegans</name>
    <dbReference type="NCBI Taxonomy" id="6239"/>
    <lineage>
        <taxon>Eukaryota</taxon>
        <taxon>Metazoa</taxon>
        <taxon>Ecdysozoa</taxon>
        <taxon>Nematoda</taxon>
        <taxon>Chromadorea</taxon>
        <taxon>Rhabditida</taxon>
        <taxon>Rhabditina</taxon>
        <taxon>Rhabditomorpha</taxon>
        <taxon>Rhabditoidea</taxon>
        <taxon>Rhabditidae</taxon>
        <taxon>Peloderinae</taxon>
        <taxon>Caenorhabditis</taxon>
    </lineage>
</organism>
<dbReference type="CTD" id="13214951"/>
<dbReference type="HOGENOM" id="CLU_2624256_0_0_1"/>
<dbReference type="Proteomes" id="UP000001940">
    <property type="component" value="Chromosome V"/>
</dbReference>
<evidence type="ECO:0000313" key="3">
    <source>
        <dbReference type="WormBase" id="D1054.19a"/>
    </source>
</evidence>
<evidence type="ECO:0000313" key="2">
    <source>
        <dbReference type="Proteomes" id="UP000001940"/>
    </source>
</evidence>
<dbReference type="FunCoup" id="E5QCH0">
    <property type="interactions" value="111"/>
</dbReference>
<dbReference type="InParanoid" id="E5QCH0"/>
<reference evidence="1 2" key="1">
    <citation type="journal article" date="1998" name="Science">
        <title>Genome sequence of the nematode C. elegans: a platform for investigating biology.</title>
        <authorList>
            <consortium name="The C. elegans sequencing consortium"/>
            <person name="Sulson J.E."/>
            <person name="Waterston R."/>
        </authorList>
    </citation>
    <scope>NUCLEOTIDE SEQUENCE [LARGE SCALE GENOMIC DNA]</scope>
    <source>
        <strain evidence="1 2">Bristol N2</strain>
    </source>
</reference>
<dbReference type="AGR" id="WB:WBGene00194677"/>
<dbReference type="EMBL" id="BX284605">
    <property type="protein sequence ID" value="CBY25152.1"/>
    <property type="molecule type" value="Genomic_DNA"/>
</dbReference>
<dbReference type="GeneID" id="13214951"/>
<accession>E5QCH0</accession>
<dbReference type="RefSeq" id="NP_001256256.1">
    <property type="nucleotide sequence ID" value="NM_001269327.1"/>
</dbReference>
<protein>
    <submittedName>
        <fullName evidence="1">Ragulator complex protein LAMTOR5</fullName>
    </submittedName>
</protein>
<dbReference type="AlphaFoldDB" id="E5QCH0"/>
<dbReference type="PaxDb" id="6239-D1054.19a"/>
<dbReference type="WormBase" id="D1054.19a">
    <property type="protein sequence ID" value="CE45559"/>
    <property type="gene ID" value="WBGene00194677"/>
</dbReference>
<dbReference type="Bgee" id="WBGene00194677">
    <property type="expression patterns" value="Expressed in larva and 2 other cell types or tissues"/>
</dbReference>
<dbReference type="KEGG" id="cel:CELE_D1054.19"/>
<name>E5QCH0_CAEEL</name>
<sequence length="78" mass="9095">MGCILSCKEKPKAKLNQNINIPTQIRRTDTFPQEMAEIRMQAKHVHFSNEAVLIPNERQGELKIVEIQEVCTFRRCLK</sequence>
<evidence type="ECO:0000313" key="1">
    <source>
        <dbReference type="EMBL" id="CBY25152.1"/>
    </source>
</evidence>